<accession>A0A255XZT6</accession>
<organism evidence="1 2">
    <name type="scientific">Elstera cyanobacteriorum</name>
    <dbReference type="NCBI Taxonomy" id="2022747"/>
    <lineage>
        <taxon>Bacteria</taxon>
        <taxon>Pseudomonadati</taxon>
        <taxon>Pseudomonadota</taxon>
        <taxon>Alphaproteobacteria</taxon>
        <taxon>Rhodospirillales</taxon>
        <taxon>Rhodospirillaceae</taxon>
        <taxon>Elstera</taxon>
    </lineage>
</organism>
<sequence>MQLSISESPDLAPLGLTEAHVRAALLDIARLLLRRGYDLVYGGDLRRYGYTEDLAALVRRQQEFPQDKEARLIWPVVPGANASADEAQHFVMAWYGEVTLEPVPPPASGLDKAALLTHLRQHMAETTAGLVAIGGQTSGFSGPRPGVVEEISLQAAAKRAVYLIPSFGGATAAAAAALGVNLPEYLTPSLRLDPMGTLPAHLQSFAEQAAQTPEPAGLVALLAGALKG</sequence>
<evidence type="ECO:0000313" key="2">
    <source>
        <dbReference type="Proteomes" id="UP000216361"/>
    </source>
</evidence>
<dbReference type="Proteomes" id="UP000216361">
    <property type="component" value="Unassembled WGS sequence"/>
</dbReference>
<dbReference type="EMBL" id="NOXS01000019">
    <property type="protein sequence ID" value="OYQ21885.1"/>
    <property type="molecule type" value="Genomic_DNA"/>
</dbReference>
<proteinExistence type="predicted"/>
<evidence type="ECO:0000313" key="1">
    <source>
        <dbReference type="EMBL" id="OYQ21885.1"/>
    </source>
</evidence>
<keyword evidence="2" id="KW-1185">Reference proteome</keyword>
<dbReference type="InterPro" id="IPR041160">
    <property type="entry name" value="LD_cluster2"/>
</dbReference>
<reference evidence="1 2" key="1">
    <citation type="submission" date="2017-07" db="EMBL/GenBank/DDBJ databases">
        <title>Elstera cyanobacteriorum sp. nov., a novel bacterium isolated from cyanobacterial aggregates in a eutrophic lake.</title>
        <authorList>
            <person name="Cai H."/>
        </authorList>
    </citation>
    <scope>NUCLEOTIDE SEQUENCE [LARGE SCALE GENOMIC DNA]</scope>
    <source>
        <strain evidence="1 2">TH019</strain>
    </source>
</reference>
<dbReference type="AlphaFoldDB" id="A0A255XZT6"/>
<protein>
    <submittedName>
        <fullName evidence="1">Uncharacterized protein</fullName>
    </submittedName>
</protein>
<comment type="caution">
    <text evidence="1">The sequence shown here is derived from an EMBL/GenBank/DDBJ whole genome shotgun (WGS) entry which is preliminary data.</text>
</comment>
<name>A0A255XZT6_9PROT</name>
<gene>
    <name evidence="1" type="ORF">CHR90_00915</name>
</gene>
<dbReference type="Pfam" id="PF18163">
    <property type="entry name" value="LD_cluster2"/>
    <property type="match status" value="1"/>
</dbReference>